<evidence type="ECO:0000256" key="2">
    <source>
        <dbReference type="SAM" id="SignalP"/>
    </source>
</evidence>
<feature type="signal peptide" evidence="2">
    <location>
        <begin position="1"/>
        <end position="16"/>
    </location>
</feature>
<dbReference type="Proteomes" id="UP000838756">
    <property type="component" value="Unassembled WGS sequence"/>
</dbReference>
<organism evidence="3 4">
    <name type="scientific">Pararge aegeria aegeria</name>
    <dbReference type="NCBI Taxonomy" id="348720"/>
    <lineage>
        <taxon>Eukaryota</taxon>
        <taxon>Metazoa</taxon>
        <taxon>Ecdysozoa</taxon>
        <taxon>Arthropoda</taxon>
        <taxon>Hexapoda</taxon>
        <taxon>Insecta</taxon>
        <taxon>Pterygota</taxon>
        <taxon>Neoptera</taxon>
        <taxon>Endopterygota</taxon>
        <taxon>Lepidoptera</taxon>
        <taxon>Glossata</taxon>
        <taxon>Ditrysia</taxon>
        <taxon>Papilionoidea</taxon>
        <taxon>Nymphalidae</taxon>
        <taxon>Satyrinae</taxon>
        <taxon>Satyrini</taxon>
        <taxon>Parargina</taxon>
        <taxon>Pararge</taxon>
    </lineage>
</organism>
<evidence type="ECO:0000256" key="1">
    <source>
        <dbReference type="SAM" id="MobiDB-lite"/>
    </source>
</evidence>
<feature type="non-terminal residue" evidence="3">
    <location>
        <position position="261"/>
    </location>
</feature>
<feature type="region of interest" description="Disordered" evidence="1">
    <location>
        <begin position="29"/>
        <end position="59"/>
    </location>
</feature>
<gene>
    <name evidence="3" type="primary">jg24396</name>
    <name evidence="3" type="ORF">PAEG_LOCUS2400</name>
</gene>
<feature type="compositionally biased region" description="Basic and acidic residues" evidence="1">
    <location>
        <begin position="102"/>
        <end position="119"/>
    </location>
</feature>
<keyword evidence="2" id="KW-0732">Signal</keyword>
<feature type="chain" id="PRO_5035751852" evidence="2">
    <location>
        <begin position="17"/>
        <end position="261"/>
    </location>
</feature>
<comment type="caution">
    <text evidence="3">The sequence shown here is derived from an EMBL/GenBank/DDBJ whole genome shotgun (WGS) entry which is preliminary data.</text>
</comment>
<feature type="compositionally biased region" description="Basic and acidic residues" evidence="1">
    <location>
        <begin position="72"/>
        <end position="83"/>
    </location>
</feature>
<protein>
    <submittedName>
        <fullName evidence="3">Jg24396 protein</fullName>
    </submittedName>
</protein>
<sequence>MSPVLVVLAMCALARADRYADYAGASMPHYSMEEGSRDAAPQSEDYPERSPDVDAPIAFDYKYEEELRDNENNLPMKFDEENWHTPGKGLKEPLNLPDDDELQKHGEESVPKVKASDKNGRHRPRMRNKGVDRGEENYRRKAASEVRSQRIDKDIVNNRNDYYYTNKGRTREDNRIESDDVNFRGTKEKVIRRKPRDRRINHRRLDVDAEDVDEDSKSLESDGAKPLKRDDEAEYVQNRRENSQLKVERHPRPVPKKTRMR</sequence>
<keyword evidence="4" id="KW-1185">Reference proteome</keyword>
<feature type="compositionally biased region" description="Basic residues" evidence="1">
    <location>
        <begin position="252"/>
        <end position="261"/>
    </location>
</feature>
<reference evidence="3" key="1">
    <citation type="submission" date="2022-03" db="EMBL/GenBank/DDBJ databases">
        <authorList>
            <person name="Lindestad O."/>
        </authorList>
    </citation>
    <scope>NUCLEOTIDE SEQUENCE</scope>
</reference>
<dbReference type="AlphaFoldDB" id="A0A8S4QIQ4"/>
<evidence type="ECO:0000313" key="3">
    <source>
        <dbReference type="EMBL" id="CAH2210495.1"/>
    </source>
</evidence>
<feature type="region of interest" description="Disordered" evidence="1">
    <location>
        <begin position="72"/>
        <end position="261"/>
    </location>
</feature>
<name>A0A8S4QIQ4_9NEOP</name>
<dbReference type="EMBL" id="CAKXAJ010007586">
    <property type="protein sequence ID" value="CAH2210495.1"/>
    <property type="molecule type" value="Genomic_DNA"/>
</dbReference>
<feature type="compositionally biased region" description="Basic residues" evidence="1">
    <location>
        <begin position="190"/>
        <end position="202"/>
    </location>
</feature>
<proteinExistence type="predicted"/>
<feature type="compositionally biased region" description="Basic and acidic residues" evidence="1">
    <location>
        <begin position="169"/>
        <end position="189"/>
    </location>
</feature>
<feature type="compositionally biased region" description="Basic and acidic residues" evidence="1">
    <location>
        <begin position="129"/>
        <end position="156"/>
    </location>
</feature>
<dbReference type="OrthoDB" id="7442477at2759"/>
<accession>A0A8S4QIQ4</accession>
<evidence type="ECO:0000313" key="4">
    <source>
        <dbReference type="Proteomes" id="UP000838756"/>
    </source>
</evidence>
<feature type="compositionally biased region" description="Basic and acidic residues" evidence="1">
    <location>
        <begin position="215"/>
        <end position="251"/>
    </location>
</feature>